<sequence>MPHGSFICFAATAGPHASSTTGIPSAPVLRAHHPQAHTIAHARAAGAEAMPPLLLPASPSLSLHFAGAAAATAAATAASSSRRAMVAVASAASRSSSSSSFDASAFEAERLRLDADARASMETTAAGAQAEADPRAWKWKIRKRVWDVLEAEGVARNPRPVHHRIPNF</sequence>
<reference evidence="2" key="1">
    <citation type="journal article" date="2014" name="Science">
        <title>Ancient hybridizations among the ancestral genomes of bread wheat.</title>
        <authorList>
            <consortium name="International Wheat Genome Sequencing Consortium,"/>
            <person name="Marcussen T."/>
            <person name="Sandve S.R."/>
            <person name="Heier L."/>
            <person name="Spannagl M."/>
            <person name="Pfeifer M."/>
            <person name="Jakobsen K.S."/>
            <person name="Wulff B.B."/>
            <person name="Steuernagel B."/>
            <person name="Mayer K.F."/>
            <person name="Olsen O.A."/>
        </authorList>
    </citation>
    <scope>NUCLEOTIDE SEQUENCE [LARGE SCALE GENOMIC DNA]</scope>
    <source>
        <strain evidence="2">cv. AL8/78</strain>
    </source>
</reference>
<dbReference type="EnsemblPlants" id="AET5Gv20331800.1">
    <property type="protein sequence ID" value="AET5Gv20331800.1"/>
    <property type="gene ID" value="AET5Gv20331800"/>
</dbReference>
<name>A0A453K8J1_AEGTS</name>
<protein>
    <submittedName>
        <fullName evidence="1">Uncharacterized protein</fullName>
    </submittedName>
</protein>
<accession>A0A453K8J1</accession>
<keyword evidence="2" id="KW-1185">Reference proteome</keyword>
<dbReference type="PANTHER" id="PTHR13017:SF0">
    <property type="entry name" value="METHENYLTETRAHYDROFOLATE SYNTHASE DOMAIN-CONTAINING PROTEIN"/>
    <property type="match status" value="1"/>
</dbReference>
<evidence type="ECO:0000313" key="2">
    <source>
        <dbReference type="Proteomes" id="UP000015105"/>
    </source>
</evidence>
<reference evidence="1" key="3">
    <citation type="journal article" date="2017" name="Nature">
        <title>Genome sequence of the progenitor of the wheat D genome Aegilops tauschii.</title>
        <authorList>
            <person name="Luo M.C."/>
            <person name="Gu Y.Q."/>
            <person name="Puiu D."/>
            <person name="Wang H."/>
            <person name="Twardziok S.O."/>
            <person name="Deal K.R."/>
            <person name="Huo N."/>
            <person name="Zhu T."/>
            <person name="Wang L."/>
            <person name="Wang Y."/>
            <person name="McGuire P.E."/>
            <person name="Liu S."/>
            <person name="Long H."/>
            <person name="Ramasamy R.K."/>
            <person name="Rodriguez J.C."/>
            <person name="Van S.L."/>
            <person name="Yuan L."/>
            <person name="Wang Z."/>
            <person name="Xia Z."/>
            <person name="Xiao L."/>
            <person name="Anderson O.D."/>
            <person name="Ouyang S."/>
            <person name="Liang Y."/>
            <person name="Zimin A.V."/>
            <person name="Pertea G."/>
            <person name="Qi P."/>
            <person name="Bennetzen J.L."/>
            <person name="Dai X."/>
            <person name="Dawson M.W."/>
            <person name="Muller H.G."/>
            <person name="Kugler K."/>
            <person name="Rivarola-Duarte L."/>
            <person name="Spannagl M."/>
            <person name="Mayer K.F.X."/>
            <person name="Lu F.H."/>
            <person name="Bevan M.W."/>
            <person name="Leroy P."/>
            <person name="Li P."/>
            <person name="You F.M."/>
            <person name="Sun Q."/>
            <person name="Liu Z."/>
            <person name="Lyons E."/>
            <person name="Wicker T."/>
            <person name="Salzberg S.L."/>
            <person name="Devos K.M."/>
            <person name="Dvorak J."/>
        </authorList>
    </citation>
    <scope>NUCLEOTIDE SEQUENCE [LARGE SCALE GENOMIC DNA]</scope>
    <source>
        <strain evidence="1">cv. AL8/78</strain>
    </source>
</reference>
<dbReference type="AlphaFoldDB" id="A0A453K8J1"/>
<dbReference type="Proteomes" id="UP000015105">
    <property type="component" value="Chromosome 5D"/>
</dbReference>
<reference evidence="1" key="5">
    <citation type="journal article" date="2021" name="G3 (Bethesda)">
        <title>Aegilops tauschii genome assembly Aet v5.0 features greater sequence contiguity and improved annotation.</title>
        <authorList>
            <person name="Wang L."/>
            <person name="Zhu T."/>
            <person name="Rodriguez J.C."/>
            <person name="Deal K.R."/>
            <person name="Dubcovsky J."/>
            <person name="McGuire P.E."/>
            <person name="Lux T."/>
            <person name="Spannagl M."/>
            <person name="Mayer K.F.X."/>
            <person name="Baldrich P."/>
            <person name="Meyers B.C."/>
            <person name="Huo N."/>
            <person name="Gu Y.Q."/>
            <person name="Zhou H."/>
            <person name="Devos K.M."/>
            <person name="Bennetzen J.L."/>
            <person name="Unver T."/>
            <person name="Budak H."/>
            <person name="Gulick P.J."/>
            <person name="Galiba G."/>
            <person name="Kalapos B."/>
            <person name="Nelson D.R."/>
            <person name="Li P."/>
            <person name="You F.M."/>
            <person name="Luo M.C."/>
            <person name="Dvorak J."/>
        </authorList>
    </citation>
    <scope>NUCLEOTIDE SEQUENCE [LARGE SCALE GENOMIC DNA]</scope>
    <source>
        <strain evidence="1">cv. AL8/78</strain>
    </source>
</reference>
<dbReference type="GO" id="GO:0005737">
    <property type="term" value="C:cytoplasm"/>
    <property type="evidence" value="ECO:0007669"/>
    <property type="project" value="TreeGrafter"/>
</dbReference>
<reference evidence="2" key="2">
    <citation type="journal article" date="2017" name="Nat. Plants">
        <title>The Aegilops tauschii genome reveals multiple impacts of transposons.</title>
        <authorList>
            <person name="Zhao G."/>
            <person name="Zou C."/>
            <person name="Li K."/>
            <person name="Wang K."/>
            <person name="Li T."/>
            <person name="Gao L."/>
            <person name="Zhang X."/>
            <person name="Wang H."/>
            <person name="Yang Z."/>
            <person name="Liu X."/>
            <person name="Jiang W."/>
            <person name="Mao L."/>
            <person name="Kong X."/>
            <person name="Jiao Y."/>
            <person name="Jia J."/>
        </authorList>
    </citation>
    <scope>NUCLEOTIDE SEQUENCE [LARGE SCALE GENOMIC DNA]</scope>
    <source>
        <strain evidence="2">cv. AL8/78</strain>
    </source>
</reference>
<proteinExistence type="predicted"/>
<reference evidence="1" key="4">
    <citation type="submission" date="2019-03" db="UniProtKB">
        <authorList>
            <consortium name="EnsemblPlants"/>
        </authorList>
    </citation>
    <scope>IDENTIFICATION</scope>
</reference>
<dbReference type="Gramene" id="AET5Gv20331800.1">
    <property type="protein sequence ID" value="AET5Gv20331800.1"/>
    <property type="gene ID" value="AET5Gv20331800"/>
</dbReference>
<dbReference type="PANTHER" id="PTHR13017">
    <property type="entry name" value="5-FORMYLTETRAHYDROFOLATE CYCLO-LIGASE-RELATED"/>
    <property type="match status" value="1"/>
</dbReference>
<organism evidence="1 2">
    <name type="scientific">Aegilops tauschii subsp. strangulata</name>
    <name type="common">Goatgrass</name>
    <dbReference type="NCBI Taxonomy" id="200361"/>
    <lineage>
        <taxon>Eukaryota</taxon>
        <taxon>Viridiplantae</taxon>
        <taxon>Streptophyta</taxon>
        <taxon>Embryophyta</taxon>
        <taxon>Tracheophyta</taxon>
        <taxon>Spermatophyta</taxon>
        <taxon>Magnoliopsida</taxon>
        <taxon>Liliopsida</taxon>
        <taxon>Poales</taxon>
        <taxon>Poaceae</taxon>
        <taxon>BOP clade</taxon>
        <taxon>Pooideae</taxon>
        <taxon>Triticodae</taxon>
        <taxon>Triticeae</taxon>
        <taxon>Triticinae</taxon>
        <taxon>Aegilops</taxon>
    </lineage>
</organism>
<dbReference type="InterPro" id="IPR002698">
    <property type="entry name" value="FTHF_cligase"/>
</dbReference>
<evidence type="ECO:0000313" key="1">
    <source>
        <dbReference type="EnsemblPlants" id="AET5Gv20331800.1"/>
    </source>
</evidence>